<gene>
    <name evidence="2" type="ORF">ABEB36_013985</name>
</gene>
<evidence type="ECO:0000313" key="3">
    <source>
        <dbReference type="Proteomes" id="UP001566132"/>
    </source>
</evidence>
<dbReference type="AlphaFoldDB" id="A0ABD1E3W5"/>
<keyword evidence="3" id="KW-1185">Reference proteome</keyword>
<evidence type="ECO:0000256" key="1">
    <source>
        <dbReference type="SAM" id="MobiDB-lite"/>
    </source>
</evidence>
<organism evidence="2 3">
    <name type="scientific">Hypothenemus hampei</name>
    <name type="common">Coffee berry borer</name>
    <dbReference type="NCBI Taxonomy" id="57062"/>
    <lineage>
        <taxon>Eukaryota</taxon>
        <taxon>Metazoa</taxon>
        <taxon>Ecdysozoa</taxon>
        <taxon>Arthropoda</taxon>
        <taxon>Hexapoda</taxon>
        <taxon>Insecta</taxon>
        <taxon>Pterygota</taxon>
        <taxon>Neoptera</taxon>
        <taxon>Endopterygota</taxon>
        <taxon>Coleoptera</taxon>
        <taxon>Polyphaga</taxon>
        <taxon>Cucujiformia</taxon>
        <taxon>Curculionidae</taxon>
        <taxon>Scolytinae</taxon>
        <taxon>Hypothenemus</taxon>
    </lineage>
</organism>
<sequence length="106" mass="11599">MPDTLGSIVPFPQAPACKRVSNRGRKPGRTSILTADVEVVCIVETEAARDVKRQKQHHGSGNHMIATRKGYSNNHLQQATSRGITCMCTQRLTKSRAAAEHSDESD</sequence>
<dbReference type="EMBL" id="JBDJPC010000012">
    <property type="protein sequence ID" value="KAL1489040.1"/>
    <property type="molecule type" value="Genomic_DNA"/>
</dbReference>
<dbReference type="Proteomes" id="UP001566132">
    <property type="component" value="Unassembled WGS sequence"/>
</dbReference>
<reference evidence="2 3" key="1">
    <citation type="submission" date="2024-05" db="EMBL/GenBank/DDBJ databases">
        <title>Genetic variation in Jamaican populations of the coffee berry borer (Hypothenemus hampei).</title>
        <authorList>
            <person name="Errbii M."/>
            <person name="Myrie A."/>
        </authorList>
    </citation>
    <scope>NUCLEOTIDE SEQUENCE [LARGE SCALE GENOMIC DNA]</scope>
    <source>
        <strain evidence="2">JA-Hopewell-2020-01-JO</strain>
        <tissue evidence="2">Whole body</tissue>
    </source>
</reference>
<protein>
    <submittedName>
        <fullName evidence="2">Uncharacterized protein</fullName>
    </submittedName>
</protein>
<feature type="region of interest" description="Disordered" evidence="1">
    <location>
        <begin position="50"/>
        <end position="72"/>
    </location>
</feature>
<evidence type="ECO:0000313" key="2">
    <source>
        <dbReference type="EMBL" id="KAL1489040.1"/>
    </source>
</evidence>
<comment type="caution">
    <text evidence="2">The sequence shown here is derived from an EMBL/GenBank/DDBJ whole genome shotgun (WGS) entry which is preliminary data.</text>
</comment>
<proteinExistence type="predicted"/>
<name>A0ABD1E3W5_HYPHA</name>
<accession>A0ABD1E3W5</accession>